<reference evidence="2" key="1">
    <citation type="submission" date="2016-11" db="UniProtKB">
        <authorList>
            <consortium name="WormBaseParasite"/>
        </authorList>
    </citation>
    <scope>IDENTIFICATION</scope>
    <source>
        <strain evidence="2">KR3021</strain>
    </source>
</reference>
<protein>
    <submittedName>
        <fullName evidence="2">Receptor protein-tyrosine kinase</fullName>
    </submittedName>
</protein>
<dbReference type="WBParaSite" id="RSKR_0000847500.1">
    <property type="protein sequence ID" value="RSKR_0000847500.1"/>
    <property type="gene ID" value="RSKR_0000847500"/>
</dbReference>
<name>A0AC35U647_9BILA</name>
<accession>A0AC35U647</accession>
<organism evidence="1 2">
    <name type="scientific">Rhabditophanes sp. KR3021</name>
    <dbReference type="NCBI Taxonomy" id="114890"/>
    <lineage>
        <taxon>Eukaryota</taxon>
        <taxon>Metazoa</taxon>
        <taxon>Ecdysozoa</taxon>
        <taxon>Nematoda</taxon>
        <taxon>Chromadorea</taxon>
        <taxon>Rhabditida</taxon>
        <taxon>Tylenchina</taxon>
        <taxon>Panagrolaimomorpha</taxon>
        <taxon>Strongyloidoidea</taxon>
        <taxon>Alloionematidae</taxon>
        <taxon>Rhabditophanes</taxon>
    </lineage>
</organism>
<evidence type="ECO:0000313" key="2">
    <source>
        <dbReference type="WBParaSite" id="RSKR_0000847500.1"/>
    </source>
</evidence>
<proteinExistence type="predicted"/>
<dbReference type="Proteomes" id="UP000095286">
    <property type="component" value="Unplaced"/>
</dbReference>
<evidence type="ECO:0000313" key="1">
    <source>
        <dbReference type="Proteomes" id="UP000095286"/>
    </source>
</evidence>
<sequence>MIYMSKYILICFLIYLKQCASKFPTDLLASLVEYERGPPRFQKVVKMEYDVYLGDSVSFSCMAVARPAPYVHWYRNGQLLNYSIFQNEERLKEGQMTLDIRRVELNDRGSWSCKVWNSQGSIERNFTIEIIDFCGYYKELGFNYSVVPTECICLWYKLHEQLTNENVWVDFDSKDCIPHEEFIRKKSLHLPEKPSYLKVKFEQRKVFNPVSVTRVYANYVDKSVAPSSTTPKMTESSTSIPVIEVESMLHEKNDTLIVEGGKQKRAKEIIADQPKLSDSTEFEDETEEELPKEMPKPERQFNKYIINDRVSPYFKNNNQNLFENVVSPSGRTVRLQCKAGGVPEPQIIWFKNNKLIMPKDIRSIGSGYKVRKWTLEMEDASDNDSGTYLCEVFSKLGTIKKSFKVEVIDRMRTKPILIPNVLTNQVIDINNTANFTCQYISDLTPHVMWARLEKTSDNNYVYYNSSSEKLQFNYTDMSKSDKAFLYEGQDTTSLLIFNVSSDDQGIYGCIVGNSLGFTMGRANLTVNEFHTYTIDTGEPAVSFFSPFVITLLTGFIISCLILTGLIIYLFKKRTITRQKFKDVDGPYYKRIFYVDQKKNVNNDDIRGKHLVSSFEVKFKDETSQTPFRIVPEMKHVYNVIAETDPKWEIDRSRLTLERPVGEGAFGEVWSGLLKPKNSKKGKQKTIEVAIKKLKSVASENDFKDLMSEMHTFKIIGHNDYILSLLGCCTGAGPLYVILELCKYGNLRDFLKQHKHLETMSSSMESNNVKLALLSVNNPMVTSTPYLTPSIDSGLIPNLTHRHLVEFSWQIATGMQFLAEKKIIHRDLAARNVLVGDNHTMKISDFGLSREVNVSHYYRKVTRTKVPIKWMAYESLNDDVYTLASDVWSYGILLWEIETLGDTPYPRLNGHDDFASHLRKGYRMECPRDCLEEMYILMEKCWQQRPEDRPSFKEIQKYLTKLLKSEDDNTNNENGDGYSNEDLDRDLRSNRDDGVNETLLKHPLENNDFGKLRKPKRTRPLSEPVLKQFERYNEDKKETFLPVQSPLSEVGYAADSALGSSVYKTDGQEHYMLSNGESENDINRIGKKSNSLMPRTNPHFSRQVSHTSTNDNNFDEGHHTLYYNNVVLESANTTGIKGVIVSADPFYSAVRKPELPKFVIGEVEDIPNNYYNTTNIPTFEANKSSESIDSQNHLNTNRQRNKSPSSSSYHN</sequence>